<sequence length="68" mass="7616">MKRFMRWAAVAYFTIGILYAGLWIKATNASLLWCAFLVFGWLPWQVAPDATGTALMAVGLGKHLFVPR</sequence>
<feature type="transmembrane region" description="Helical" evidence="1">
    <location>
        <begin position="7"/>
        <end position="24"/>
    </location>
</feature>
<accession>A0ABW0GAK3</accession>
<organism evidence="2 3">
    <name type="scientific">Azospirillum himalayense</name>
    <dbReference type="NCBI Taxonomy" id="654847"/>
    <lineage>
        <taxon>Bacteria</taxon>
        <taxon>Pseudomonadati</taxon>
        <taxon>Pseudomonadota</taxon>
        <taxon>Alphaproteobacteria</taxon>
        <taxon>Rhodospirillales</taxon>
        <taxon>Azospirillaceae</taxon>
        <taxon>Azospirillum</taxon>
    </lineage>
</organism>
<keyword evidence="1" id="KW-0472">Membrane</keyword>
<dbReference type="EMBL" id="JBHSLC010000081">
    <property type="protein sequence ID" value="MFC5358105.1"/>
    <property type="molecule type" value="Genomic_DNA"/>
</dbReference>
<proteinExistence type="predicted"/>
<dbReference type="RefSeq" id="WP_376997797.1">
    <property type="nucleotide sequence ID" value="NZ_JBHSLC010000081.1"/>
</dbReference>
<keyword evidence="1" id="KW-1133">Transmembrane helix</keyword>
<gene>
    <name evidence="2" type="ORF">ACFPMG_24260</name>
</gene>
<keyword evidence="3" id="KW-1185">Reference proteome</keyword>
<evidence type="ECO:0000313" key="3">
    <source>
        <dbReference type="Proteomes" id="UP001596166"/>
    </source>
</evidence>
<reference evidence="3" key="1">
    <citation type="journal article" date="2019" name="Int. J. Syst. Evol. Microbiol.">
        <title>The Global Catalogue of Microorganisms (GCM) 10K type strain sequencing project: providing services to taxonomists for standard genome sequencing and annotation.</title>
        <authorList>
            <consortium name="The Broad Institute Genomics Platform"/>
            <consortium name="The Broad Institute Genome Sequencing Center for Infectious Disease"/>
            <person name="Wu L."/>
            <person name="Ma J."/>
        </authorList>
    </citation>
    <scope>NUCLEOTIDE SEQUENCE [LARGE SCALE GENOMIC DNA]</scope>
    <source>
        <strain evidence="3">CCUG 58760</strain>
    </source>
</reference>
<protein>
    <submittedName>
        <fullName evidence="2">Uncharacterized protein</fullName>
    </submittedName>
</protein>
<comment type="caution">
    <text evidence="2">The sequence shown here is derived from an EMBL/GenBank/DDBJ whole genome shotgun (WGS) entry which is preliminary data.</text>
</comment>
<evidence type="ECO:0000313" key="2">
    <source>
        <dbReference type="EMBL" id="MFC5358105.1"/>
    </source>
</evidence>
<dbReference type="Proteomes" id="UP001596166">
    <property type="component" value="Unassembled WGS sequence"/>
</dbReference>
<keyword evidence="1" id="KW-0812">Transmembrane</keyword>
<evidence type="ECO:0000256" key="1">
    <source>
        <dbReference type="SAM" id="Phobius"/>
    </source>
</evidence>
<name>A0ABW0GAK3_9PROT</name>